<dbReference type="SMART" id="SM01323">
    <property type="entry name" value="YajC"/>
    <property type="match status" value="1"/>
</dbReference>
<dbReference type="GO" id="GO:0005886">
    <property type="term" value="C:plasma membrane"/>
    <property type="evidence" value="ECO:0007669"/>
    <property type="project" value="UniProtKB-SubCell"/>
</dbReference>
<evidence type="ECO:0000256" key="4">
    <source>
        <dbReference type="ARBA" id="ARBA00022448"/>
    </source>
</evidence>
<reference evidence="12" key="1">
    <citation type="journal article" date="2021" name="bioRxiv">
        <title>Unraveling nitrogen, sulfur and carbon metabolic pathways and microbial community transcriptional responses to substrate deprivation and toxicity stresses in a bioreactor mimicking anoxic brackish coastal sediment conditions.</title>
        <authorList>
            <person name="Martins P.D."/>
            <person name="Echeveste M.J."/>
            <person name="Arshad A."/>
            <person name="Kurth J."/>
            <person name="Ouboter H."/>
            <person name="Jetten M.S.M."/>
            <person name="Welte C.U."/>
        </authorList>
    </citation>
    <scope>NUCLEOTIDE SEQUENCE</scope>
    <source>
        <strain evidence="12">MAG_39</strain>
    </source>
</reference>
<keyword evidence="6 11" id="KW-0812">Transmembrane</keyword>
<dbReference type="GO" id="GO:0015031">
    <property type="term" value="P:protein transport"/>
    <property type="evidence" value="ECO:0007669"/>
    <property type="project" value="UniProtKB-KW"/>
</dbReference>
<keyword evidence="9" id="KW-0811">Translocation</keyword>
<name>A0A953JC35_9BACT</name>
<evidence type="ECO:0000313" key="13">
    <source>
        <dbReference type="Proteomes" id="UP000705867"/>
    </source>
</evidence>
<evidence type="ECO:0000256" key="5">
    <source>
        <dbReference type="ARBA" id="ARBA00022475"/>
    </source>
</evidence>
<keyword evidence="5" id="KW-1003">Cell membrane</keyword>
<comment type="caution">
    <text evidence="12">The sequence shown here is derived from an EMBL/GenBank/DDBJ whole genome shotgun (WGS) entry which is preliminary data.</text>
</comment>
<feature type="transmembrane region" description="Helical" evidence="11">
    <location>
        <begin position="30"/>
        <end position="49"/>
    </location>
</feature>
<evidence type="ECO:0000256" key="10">
    <source>
        <dbReference type="ARBA" id="ARBA00023136"/>
    </source>
</evidence>
<comment type="subcellular location">
    <subcellularLocation>
        <location evidence="1">Cell membrane</location>
        <topology evidence="1">Single-pass membrane protein</topology>
    </subcellularLocation>
</comment>
<evidence type="ECO:0000256" key="2">
    <source>
        <dbReference type="ARBA" id="ARBA00006742"/>
    </source>
</evidence>
<dbReference type="EMBL" id="JAIOIV010000090">
    <property type="protein sequence ID" value="MBZ0156794.1"/>
    <property type="molecule type" value="Genomic_DNA"/>
</dbReference>
<keyword evidence="10 11" id="KW-0472">Membrane</keyword>
<proteinExistence type="inferred from homology"/>
<keyword evidence="8 11" id="KW-1133">Transmembrane helix</keyword>
<evidence type="ECO:0000256" key="7">
    <source>
        <dbReference type="ARBA" id="ARBA00022927"/>
    </source>
</evidence>
<evidence type="ECO:0000256" key="1">
    <source>
        <dbReference type="ARBA" id="ARBA00004162"/>
    </source>
</evidence>
<dbReference type="Pfam" id="PF02699">
    <property type="entry name" value="YajC"/>
    <property type="match status" value="1"/>
</dbReference>
<gene>
    <name evidence="12" type="primary">yajC</name>
    <name evidence="12" type="ORF">K8I29_11380</name>
</gene>
<keyword evidence="7" id="KW-0653">Protein transport</keyword>
<dbReference type="AlphaFoldDB" id="A0A953JC35"/>
<dbReference type="InterPro" id="IPR003849">
    <property type="entry name" value="Preprotein_translocase_YajC"/>
</dbReference>
<dbReference type="Proteomes" id="UP000705867">
    <property type="component" value="Unassembled WGS sequence"/>
</dbReference>
<reference evidence="12" key="2">
    <citation type="submission" date="2021-08" db="EMBL/GenBank/DDBJ databases">
        <authorList>
            <person name="Dalcin Martins P."/>
        </authorList>
    </citation>
    <scope>NUCLEOTIDE SEQUENCE</scope>
    <source>
        <strain evidence="12">MAG_39</strain>
    </source>
</reference>
<keyword evidence="4" id="KW-0813">Transport</keyword>
<sequence>MLDLLGLISDAYAMGPAPQGGAQPGGAQGMLASLLPLILIFVVFYFLLIRPQQKKAKEHRQMLENIKKGDKVVTAGGVYGVVESVGPNAVVLKIAENVKVKFGKGYITAIRTESDED</sequence>
<dbReference type="NCBIfam" id="TIGR00739">
    <property type="entry name" value="yajC"/>
    <property type="match status" value="1"/>
</dbReference>
<evidence type="ECO:0000256" key="11">
    <source>
        <dbReference type="SAM" id="Phobius"/>
    </source>
</evidence>
<comment type="similarity">
    <text evidence="2">Belongs to the YajC family.</text>
</comment>
<evidence type="ECO:0000313" key="12">
    <source>
        <dbReference type="EMBL" id="MBZ0156794.1"/>
    </source>
</evidence>
<organism evidence="12 13">
    <name type="scientific">Candidatus Nitrobium versatile</name>
    <dbReference type="NCBI Taxonomy" id="2884831"/>
    <lineage>
        <taxon>Bacteria</taxon>
        <taxon>Pseudomonadati</taxon>
        <taxon>Nitrospirota</taxon>
        <taxon>Nitrospiria</taxon>
        <taxon>Nitrospirales</taxon>
        <taxon>Nitrospiraceae</taxon>
        <taxon>Candidatus Nitrobium</taxon>
    </lineage>
</organism>
<dbReference type="PANTHER" id="PTHR33909:SF1">
    <property type="entry name" value="SEC TRANSLOCON ACCESSORY COMPLEX SUBUNIT YAJC"/>
    <property type="match status" value="1"/>
</dbReference>
<evidence type="ECO:0000256" key="9">
    <source>
        <dbReference type="ARBA" id="ARBA00023010"/>
    </source>
</evidence>
<evidence type="ECO:0000256" key="3">
    <source>
        <dbReference type="ARBA" id="ARBA00014962"/>
    </source>
</evidence>
<evidence type="ECO:0000256" key="6">
    <source>
        <dbReference type="ARBA" id="ARBA00022692"/>
    </source>
</evidence>
<dbReference type="PANTHER" id="PTHR33909">
    <property type="entry name" value="SEC TRANSLOCON ACCESSORY COMPLEX SUBUNIT YAJC"/>
    <property type="match status" value="1"/>
</dbReference>
<dbReference type="PRINTS" id="PR01853">
    <property type="entry name" value="YAJCTRNLCASE"/>
</dbReference>
<protein>
    <recommendedName>
        <fullName evidence="3">Sec translocon accessory complex subunit YajC</fullName>
    </recommendedName>
</protein>
<accession>A0A953JC35</accession>
<evidence type="ECO:0000256" key="8">
    <source>
        <dbReference type="ARBA" id="ARBA00022989"/>
    </source>
</evidence>